<evidence type="ECO:0000313" key="10">
    <source>
        <dbReference type="EMBL" id="KAJ8897446.1"/>
    </source>
</evidence>
<evidence type="ECO:0000256" key="5">
    <source>
        <dbReference type="ARBA" id="ARBA00022801"/>
    </source>
</evidence>
<dbReference type="SUPFAM" id="SSF53474">
    <property type="entry name" value="alpha/beta-Hydrolases"/>
    <property type="match status" value="1"/>
</dbReference>
<dbReference type="PANTHER" id="PTHR13390">
    <property type="entry name" value="LIPASE"/>
    <property type="match status" value="1"/>
</dbReference>
<reference evidence="10 11" key="1">
    <citation type="submission" date="2023-02" db="EMBL/GenBank/DDBJ databases">
        <title>LHISI_Scaffold_Assembly.</title>
        <authorList>
            <person name="Stuart O.P."/>
            <person name="Cleave R."/>
            <person name="Magrath M.J.L."/>
            <person name="Mikheyev A.S."/>
        </authorList>
    </citation>
    <scope>NUCLEOTIDE SEQUENCE [LARGE SCALE GENOMIC DNA]</scope>
    <source>
        <strain evidence="10">Daus_M_001</strain>
        <tissue evidence="10">Leg muscle</tissue>
    </source>
</reference>
<dbReference type="InterPro" id="IPR019363">
    <property type="entry name" value="LDAH"/>
</dbReference>
<evidence type="ECO:0000256" key="2">
    <source>
        <dbReference type="ARBA" id="ARBA00008300"/>
    </source>
</evidence>
<keyword evidence="9" id="KW-0812">Transmembrane</keyword>
<dbReference type="Proteomes" id="UP001159363">
    <property type="component" value="Chromosome 1"/>
</dbReference>
<keyword evidence="4" id="KW-0551">Lipid droplet</keyword>
<protein>
    <recommendedName>
        <fullName evidence="3">Lipid droplet-associated hydrolase</fullName>
        <ecNumber evidence="7">3.1.1.13</ecNumber>
    </recommendedName>
    <alternativeName>
        <fullName evidence="6">Lipid droplet-associated serine hydrolase</fullName>
    </alternativeName>
</protein>
<gene>
    <name evidence="10" type="ORF">PR048_002792</name>
</gene>
<proteinExistence type="inferred from homology"/>
<evidence type="ECO:0000313" key="11">
    <source>
        <dbReference type="Proteomes" id="UP001159363"/>
    </source>
</evidence>
<evidence type="ECO:0000256" key="6">
    <source>
        <dbReference type="ARBA" id="ARBA00031924"/>
    </source>
</evidence>
<keyword evidence="11" id="KW-1185">Reference proteome</keyword>
<comment type="catalytic activity">
    <reaction evidence="8">
        <text>a cholesterol ester + H2O = cholesterol + a fatty acid + H(+)</text>
        <dbReference type="Rhea" id="RHEA:36403"/>
        <dbReference type="ChEBI" id="CHEBI:15377"/>
        <dbReference type="ChEBI" id="CHEBI:15378"/>
        <dbReference type="ChEBI" id="CHEBI:16113"/>
        <dbReference type="ChEBI" id="CHEBI:17002"/>
        <dbReference type="ChEBI" id="CHEBI:28868"/>
        <dbReference type="EC" id="3.1.1.13"/>
    </reaction>
    <physiologicalReaction direction="left-to-right" evidence="8">
        <dbReference type="Rhea" id="RHEA:36404"/>
    </physiologicalReaction>
</comment>
<dbReference type="EC" id="3.1.1.13" evidence="7"/>
<feature type="transmembrane region" description="Helical" evidence="9">
    <location>
        <begin position="156"/>
        <end position="178"/>
    </location>
</feature>
<sequence length="303" mass="34132">MQEGFVAVNHIATHVVCWGGWLNNNHKHKELVLCIPGNPGVTGYYTSFLETVYSNLGIPVWVICHAGHELPPQGDNLRTSTNCSGVYGLQEQINHKVAFIEKYVPADVKIYLIGHSIGCQLVLEALKHANIRSKVKKCYLLFPTIERLATSPNGKFLTNLILPVVPVIVFLAWIFALLPMTVRRGLLHVYFAVRRSRDDAINATLDLIDPTVLRNVFFFAADEMSRVVDLDCEVLISNCDILFLYYGTTDGWAPLQYYKELQKSCPQVKSAVCKENFEHAFVLSCSKDVGNMVSDWIKEERAK</sequence>
<keyword evidence="9" id="KW-0472">Membrane</keyword>
<dbReference type="Pfam" id="PF10230">
    <property type="entry name" value="LIDHydrolase"/>
    <property type="match status" value="1"/>
</dbReference>
<dbReference type="InterPro" id="IPR029058">
    <property type="entry name" value="AB_hydrolase_fold"/>
</dbReference>
<organism evidence="10 11">
    <name type="scientific">Dryococelus australis</name>
    <dbReference type="NCBI Taxonomy" id="614101"/>
    <lineage>
        <taxon>Eukaryota</taxon>
        <taxon>Metazoa</taxon>
        <taxon>Ecdysozoa</taxon>
        <taxon>Arthropoda</taxon>
        <taxon>Hexapoda</taxon>
        <taxon>Insecta</taxon>
        <taxon>Pterygota</taxon>
        <taxon>Neoptera</taxon>
        <taxon>Polyneoptera</taxon>
        <taxon>Phasmatodea</taxon>
        <taxon>Verophasmatodea</taxon>
        <taxon>Anareolatae</taxon>
        <taxon>Phasmatidae</taxon>
        <taxon>Eurycanthinae</taxon>
        <taxon>Dryococelus</taxon>
    </lineage>
</organism>
<dbReference type="Gene3D" id="3.40.50.1820">
    <property type="entry name" value="alpha/beta hydrolase"/>
    <property type="match status" value="1"/>
</dbReference>
<dbReference type="EMBL" id="JARBHB010000001">
    <property type="protein sequence ID" value="KAJ8897446.1"/>
    <property type="molecule type" value="Genomic_DNA"/>
</dbReference>
<evidence type="ECO:0000256" key="4">
    <source>
        <dbReference type="ARBA" id="ARBA00022677"/>
    </source>
</evidence>
<comment type="similarity">
    <text evidence="2">Belongs to the AB hydrolase superfamily. LDAH family.</text>
</comment>
<keyword evidence="9" id="KW-1133">Transmembrane helix</keyword>
<keyword evidence="5" id="KW-0378">Hydrolase</keyword>
<name>A0ABQ9ILA0_9NEOP</name>
<comment type="subcellular location">
    <subcellularLocation>
        <location evidence="1">Lipid droplet</location>
    </subcellularLocation>
</comment>
<accession>A0ABQ9ILA0</accession>
<evidence type="ECO:0000256" key="1">
    <source>
        <dbReference type="ARBA" id="ARBA00004502"/>
    </source>
</evidence>
<evidence type="ECO:0000256" key="7">
    <source>
        <dbReference type="ARBA" id="ARBA00039150"/>
    </source>
</evidence>
<evidence type="ECO:0000256" key="9">
    <source>
        <dbReference type="SAM" id="Phobius"/>
    </source>
</evidence>
<evidence type="ECO:0000256" key="3">
    <source>
        <dbReference type="ARBA" id="ARBA00019242"/>
    </source>
</evidence>
<dbReference type="PANTHER" id="PTHR13390:SF0">
    <property type="entry name" value="LIPID DROPLET-ASSOCIATED HYDROLASE"/>
    <property type="match status" value="1"/>
</dbReference>
<evidence type="ECO:0000256" key="8">
    <source>
        <dbReference type="ARBA" id="ARBA00049527"/>
    </source>
</evidence>
<comment type="caution">
    <text evidence="10">The sequence shown here is derived from an EMBL/GenBank/DDBJ whole genome shotgun (WGS) entry which is preliminary data.</text>
</comment>